<dbReference type="EC" id="6.5.1.1" evidence="1"/>
<evidence type="ECO:0000313" key="7">
    <source>
        <dbReference type="EMBL" id="MBB6446419.1"/>
    </source>
</evidence>
<evidence type="ECO:0000256" key="1">
    <source>
        <dbReference type="ARBA" id="ARBA00012727"/>
    </source>
</evidence>
<dbReference type="PANTHER" id="PTHR42705:SF2">
    <property type="entry name" value="BIFUNCTIONAL NON-HOMOLOGOUS END JOINING PROTEIN LIGD"/>
    <property type="match status" value="1"/>
</dbReference>
<dbReference type="Gene3D" id="3.90.920.10">
    <property type="entry name" value="DNA primase, PRIM domain"/>
    <property type="match status" value="1"/>
</dbReference>
<evidence type="ECO:0000256" key="3">
    <source>
        <dbReference type="ARBA" id="ARBA00034003"/>
    </source>
</evidence>
<dbReference type="PROSITE" id="PS00697">
    <property type="entry name" value="DNA_LIGASE_A1"/>
    <property type="match status" value="1"/>
</dbReference>
<evidence type="ECO:0000313" key="8">
    <source>
        <dbReference type="Proteomes" id="UP000531594"/>
    </source>
</evidence>
<dbReference type="GO" id="GO:0005524">
    <property type="term" value="F:ATP binding"/>
    <property type="evidence" value="ECO:0007669"/>
    <property type="project" value="InterPro"/>
</dbReference>
<evidence type="ECO:0000256" key="2">
    <source>
        <dbReference type="ARBA" id="ARBA00022598"/>
    </source>
</evidence>
<comment type="similarity">
    <text evidence="4">In the C-terminal section; belongs to the ATP-dependent DNA ligase family.</text>
</comment>
<dbReference type="InterPro" id="IPR014145">
    <property type="entry name" value="LigD_pol_dom"/>
</dbReference>
<comment type="similarity">
    <text evidence="5">In the N-terminal section; belongs to the LigD polymerase family.</text>
</comment>
<dbReference type="InterPro" id="IPR012310">
    <property type="entry name" value="DNA_ligase_ATP-dep_cent"/>
</dbReference>
<evidence type="ECO:0000256" key="5">
    <source>
        <dbReference type="ARBA" id="ARBA00049990"/>
    </source>
</evidence>
<feature type="domain" description="ATP-dependent DNA ligase family profile" evidence="6">
    <location>
        <begin position="106"/>
        <end position="196"/>
    </location>
</feature>
<dbReference type="Gene3D" id="3.30.470.30">
    <property type="entry name" value="DNA ligase/mRNA capping enzyme"/>
    <property type="match status" value="1"/>
</dbReference>
<dbReference type="GO" id="GO:0006310">
    <property type="term" value="P:DNA recombination"/>
    <property type="evidence" value="ECO:0007669"/>
    <property type="project" value="InterPro"/>
</dbReference>
<dbReference type="InterPro" id="IPR033652">
    <property type="entry name" value="LigD_Pol-like_3"/>
</dbReference>
<dbReference type="EMBL" id="JACHGK010000011">
    <property type="protein sequence ID" value="MBB6446419.1"/>
    <property type="molecule type" value="Genomic_DNA"/>
</dbReference>
<evidence type="ECO:0000259" key="6">
    <source>
        <dbReference type="PROSITE" id="PS50160"/>
    </source>
</evidence>
<dbReference type="Proteomes" id="UP000531594">
    <property type="component" value="Unassembled WGS sequence"/>
</dbReference>
<sequence length="617" mass="71087">MKLEPIIPFEPVSVTEIPENDAWVFQIKWDGVRVLTYFDGKEVKLYNRKINERTLHYPEITAITDYFNGQSAILDGEVIALDEKGNPSFHEVMRRDGLRKMERVKLVKEDVPIYYMIFDILFYNGKWLHDKPLSERLEILKNCVVPTPQIQLVPSESDGNALWSVVESHGLEGIVCKNLTSPYIIDGKNNSWRKVKNYQDVIAVIAGVTFRSGIVNSVLLGLFDKHGKLWYIGHCGTGKLTRTDWKGLTERIAPLKIEEKPFINDPERIKGVQWLAPEITVKVNYIEWPEGKTLRQPSLQSFTDHPADQCLLPAANVKKKVKKSRKNQTAQIEITHPEKPLWETPPIDKRLFIEYLQNIYPYIAPFLKDRLLTVIRYPHGIFGEPFYQKNCPDYAPEFVQSKETEGIQYILCNNAETFIWLGNQLAFEFHIPFHTIHQHGPGEIVFDLDPPSREDFSLAIKAALIIKKVLDSLSLTSFVKTSGNKGLQIYIPLPDNRYTYDDTRLFTSFIAEYLVAKAPDAFTVERMKKKRNNRLYVDYVQHAEGKTIIAPYSPRGNPKATAATPLYWEEVQEGLTMETFQIPVMLDRIQKKGDPFASFFAAKKEQNFDQVLQFLKK</sequence>
<dbReference type="CDD" id="cd04866">
    <property type="entry name" value="LigD_Pol_like_3"/>
    <property type="match status" value="1"/>
</dbReference>
<dbReference type="Pfam" id="PF01068">
    <property type="entry name" value="DNA_ligase_A_M"/>
    <property type="match status" value="1"/>
</dbReference>
<dbReference type="InterPro" id="IPR016059">
    <property type="entry name" value="DNA_ligase_ATP-dep_CS"/>
</dbReference>
<dbReference type="Pfam" id="PF04679">
    <property type="entry name" value="DNA_ligase_A_C"/>
    <property type="match status" value="1"/>
</dbReference>
<keyword evidence="8" id="KW-1185">Reference proteome</keyword>
<accession>A0A7X0HT80</accession>
<dbReference type="Gene3D" id="2.40.50.140">
    <property type="entry name" value="Nucleic acid-binding proteins"/>
    <property type="match status" value="1"/>
</dbReference>
<dbReference type="InterPro" id="IPR052171">
    <property type="entry name" value="NHEJ_LigD"/>
</dbReference>
<dbReference type="SUPFAM" id="SSF56091">
    <property type="entry name" value="DNA ligase/mRNA capping enzyme, catalytic domain"/>
    <property type="match status" value="1"/>
</dbReference>
<dbReference type="SUPFAM" id="SSF50249">
    <property type="entry name" value="Nucleic acid-binding proteins"/>
    <property type="match status" value="1"/>
</dbReference>
<dbReference type="AlphaFoldDB" id="A0A7X0HT80"/>
<gene>
    <name evidence="7" type="ORF">HNR53_003078</name>
</gene>
<proteinExistence type="inferred from homology"/>
<dbReference type="GO" id="GO:0003910">
    <property type="term" value="F:DNA ligase (ATP) activity"/>
    <property type="evidence" value="ECO:0007669"/>
    <property type="project" value="UniProtKB-EC"/>
</dbReference>
<dbReference type="InterPro" id="IPR014143">
    <property type="entry name" value="NHEJ_ligase_prk"/>
</dbReference>
<dbReference type="Gene3D" id="3.30.1490.70">
    <property type="match status" value="1"/>
</dbReference>
<keyword evidence="2 7" id="KW-0436">Ligase</keyword>
<comment type="catalytic activity">
    <reaction evidence="3">
        <text>ATP + (deoxyribonucleotide)n-3'-hydroxyl + 5'-phospho-(deoxyribonucleotide)m = (deoxyribonucleotide)n+m + AMP + diphosphate.</text>
        <dbReference type="EC" id="6.5.1.1"/>
    </reaction>
</comment>
<dbReference type="PROSITE" id="PS50160">
    <property type="entry name" value="DNA_LIGASE_A3"/>
    <property type="match status" value="1"/>
</dbReference>
<protein>
    <recommendedName>
        <fullName evidence="1">DNA ligase (ATP)</fullName>
        <ecNumber evidence="1">6.5.1.1</ecNumber>
    </recommendedName>
</protein>
<dbReference type="NCBIfam" id="TIGR02778">
    <property type="entry name" value="ligD_pol"/>
    <property type="match status" value="1"/>
</dbReference>
<dbReference type="CDD" id="cd07906">
    <property type="entry name" value="Adenylation_DNA_ligase_LigD_LigC"/>
    <property type="match status" value="1"/>
</dbReference>
<dbReference type="CDD" id="cd07971">
    <property type="entry name" value="OBF_DNA_ligase_LigD"/>
    <property type="match status" value="1"/>
</dbReference>
<dbReference type="Pfam" id="PF21686">
    <property type="entry name" value="LigD_Prim-Pol"/>
    <property type="match status" value="1"/>
</dbReference>
<reference evidence="7 8" key="1">
    <citation type="submission" date="2020-08" db="EMBL/GenBank/DDBJ databases">
        <title>Genomic Encyclopedia of Type Strains, Phase IV (KMG-IV): sequencing the most valuable type-strain genomes for metagenomic binning, comparative biology and taxonomic classification.</title>
        <authorList>
            <person name="Goeker M."/>
        </authorList>
    </citation>
    <scope>NUCLEOTIDE SEQUENCE [LARGE SCALE GENOMIC DNA]</scope>
    <source>
        <strain evidence="7 8">DSM 5391</strain>
    </source>
</reference>
<dbReference type="GO" id="GO:0006281">
    <property type="term" value="P:DNA repair"/>
    <property type="evidence" value="ECO:0007669"/>
    <property type="project" value="InterPro"/>
</dbReference>
<comment type="caution">
    <text evidence="7">The sequence shown here is derived from an EMBL/GenBank/DDBJ whole genome shotgun (WGS) entry which is preliminary data.</text>
</comment>
<organism evidence="7 8">
    <name type="scientific">Bacillus benzoevorans</name>
    <dbReference type="NCBI Taxonomy" id="1456"/>
    <lineage>
        <taxon>Bacteria</taxon>
        <taxon>Bacillati</taxon>
        <taxon>Bacillota</taxon>
        <taxon>Bacilli</taxon>
        <taxon>Bacillales</taxon>
        <taxon>Bacillaceae</taxon>
        <taxon>Bacillus</taxon>
    </lineage>
</organism>
<dbReference type="PANTHER" id="PTHR42705">
    <property type="entry name" value="BIFUNCTIONAL NON-HOMOLOGOUS END JOINING PROTEIN LIGD"/>
    <property type="match status" value="1"/>
</dbReference>
<dbReference type="InterPro" id="IPR012340">
    <property type="entry name" value="NA-bd_OB-fold"/>
</dbReference>
<evidence type="ECO:0000256" key="4">
    <source>
        <dbReference type="ARBA" id="ARBA00049981"/>
    </source>
</evidence>
<dbReference type="NCBIfam" id="TIGR02776">
    <property type="entry name" value="NHEJ_ligase_prk"/>
    <property type="match status" value="1"/>
</dbReference>
<dbReference type="RefSeq" id="WP_184527419.1">
    <property type="nucleotide sequence ID" value="NZ_JACHGK010000011.1"/>
</dbReference>
<dbReference type="InterPro" id="IPR012309">
    <property type="entry name" value="DNA_ligase_ATP-dep_C"/>
</dbReference>
<name>A0A7X0HT80_9BACI</name>